<evidence type="ECO:0000313" key="4">
    <source>
        <dbReference type="Proteomes" id="UP000490939"/>
    </source>
</evidence>
<dbReference type="Proteomes" id="UP000447873">
    <property type="component" value="Unassembled WGS sequence"/>
</dbReference>
<gene>
    <name evidence="2" type="ORF">EG327_000044</name>
    <name evidence="1" type="ORF">EG328_008993</name>
</gene>
<reference evidence="1 3" key="1">
    <citation type="submission" date="2018-12" db="EMBL/GenBank/DDBJ databases">
        <title>Venturia inaequalis Genome Resource.</title>
        <authorList>
            <person name="Lichtner F.J."/>
        </authorList>
    </citation>
    <scope>NUCLEOTIDE SEQUENCE [LARGE SCALE GENOMIC DNA]</scope>
    <source>
        <strain evidence="1 3">120213</strain>
        <strain evidence="2 4">DMI_063113</strain>
    </source>
</reference>
<keyword evidence="4" id="KW-1185">Reference proteome</keyword>
<protein>
    <submittedName>
        <fullName evidence="1">Uncharacterized protein</fullName>
    </submittedName>
</protein>
<dbReference type="EMBL" id="WNWR01000001">
    <property type="protein sequence ID" value="KAE9994831.1"/>
    <property type="molecule type" value="Genomic_DNA"/>
</dbReference>
<organism evidence="1 3">
    <name type="scientific">Venturia inaequalis</name>
    <name type="common">Apple scab fungus</name>
    <dbReference type="NCBI Taxonomy" id="5025"/>
    <lineage>
        <taxon>Eukaryota</taxon>
        <taxon>Fungi</taxon>
        <taxon>Dikarya</taxon>
        <taxon>Ascomycota</taxon>
        <taxon>Pezizomycotina</taxon>
        <taxon>Dothideomycetes</taxon>
        <taxon>Pleosporomycetidae</taxon>
        <taxon>Venturiales</taxon>
        <taxon>Venturiaceae</taxon>
        <taxon>Venturia</taxon>
    </lineage>
</organism>
<evidence type="ECO:0000313" key="1">
    <source>
        <dbReference type="EMBL" id="KAE9966352.1"/>
    </source>
</evidence>
<proteinExistence type="predicted"/>
<accession>A0A8H3UB76</accession>
<sequence length="113" mass="12722">MKSRPTSLDLDSIITEVPSELKLGFPAKSRFSIPKISPSTSTPILFLDLFPSVEGDMPIESDMLDENISELLGARYMYRPKERSLVIELAGKKRKNDLLVQPGPSFRQKAVWN</sequence>
<name>A0A8H3UB76_VENIN</name>
<dbReference type="AlphaFoldDB" id="A0A8H3UB76"/>
<evidence type="ECO:0000313" key="3">
    <source>
        <dbReference type="Proteomes" id="UP000447873"/>
    </source>
</evidence>
<comment type="caution">
    <text evidence="1">The sequence shown here is derived from an EMBL/GenBank/DDBJ whole genome shotgun (WGS) entry which is preliminary data.</text>
</comment>
<dbReference type="Proteomes" id="UP000490939">
    <property type="component" value="Unassembled WGS sequence"/>
</dbReference>
<evidence type="ECO:0000313" key="2">
    <source>
        <dbReference type="EMBL" id="KAE9994831.1"/>
    </source>
</evidence>
<dbReference type="EMBL" id="WNWS01000522">
    <property type="protein sequence ID" value="KAE9966352.1"/>
    <property type="molecule type" value="Genomic_DNA"/>
</dbReference>